<accession>A0ABM6LKI9</accession>
<dbReference type="EMBL" id="CP021920">
    <property type="protein sequence ID" value="ASB89874.1"/>
    <property type="molecule type" value="Genomic_DNA"/>
</dbReference>
<organism evidence="1 2">
    <name type="scientific">Bacillus sonorensis</name>
    <dbReference type="NCBI Taxonomy" id="119858"/>
    <lineage>
        <taxon>Bacteria</taxon>
        <taxon>Bacillati</taxon>
        <taxon>Bacillota</taxon>
        <taxon>Bacilli</taxon>
        <taxon>Bacillales</taxon>
        <taxon>Bacillaceae</taxon>
        <taxon>Bacillus</taxon>
    </lineage>
</organism>
<reference evidence="1 2" key="1">
    <citation type="submission" date="2017-06" db="EMBL/GenBank/DDBJ databases">
        <title>Genome sequence of Bacillus sonorensis strain SRCM101395.</title>
        <authorList>
            <person name="Cho S.H."/>
        </authorList>
    </citation>
    <scope>NUCLEOTIDE SEQUENCE [LARGE SCALE GENOMIC DNA]</scope>
    <source>
        <strain evidence="1 2">SRCM101395</strain>
    </source>
</reference>
<sequence length="65" mass="7291">MYKTEMLKLAGLGFLLLIGEQGLTRNLSSCCFNIVLKSIHVQFSVRYQKAVERIGAVKEGHVSYT</sequence>
<proteinExistence type="predicted"/>
<protein>
    <submittedName>
        <fullName evidence="1">Uncharacterized protein</fullName>
    </submittedName>
</protein>
<dbReference type="Proteomes" id="UP000196877">
    <property type="component" value="Chromosome"/>
</dbReference>
<evidence type="ECO:0000313" key="2">
    <source>
        <dbReference type="Proteomes" id="UP000196877"/>
    </source>
</evidence>
<name>A0ABM6LKI9_9BACI</name>
<evidence type="ECO:0000313" key="1">
    <source>
        <dbReference type="EMBL" id="ASB89874.1"/>
    </source>
</evidence>
<gene>
    <name evidence="1" type="ORF">S101395_03367</name>
</gene>
<keyword evidence="2" id="KW-1185">Reference proteome</keyword>